<name>A0ABT3P7K2_9ALTE</name>
<proteinExistence type="predicted"/>
<organism evidence="1 2">
    <name type="scientific">Alteromonas aquimaris</name>
    <dbReference type="NCBI Taxonomy" id="2998417"/>
    <lineage>
        <taxon>Bacteria</taxon>
        <taxon>Pseudomonadati</taxon>
        <taxon>Pseudomonadota</taxon>
        <taxon>Gammaproteobacteria</taxon>
        <taxon>Alteromonadales</taxon>
        <taxon>Alteromonadaceae</taxon>
        <taxon>Alteromonas/Salinimonas group</taxon>
        <taxon>Alteromonas</taxon>
    </lineage>
</organism>
<dbReference type="EMBL" id="JAPFRD010000010">
    <property type="protein sequence ID" value="MCW8108725.1"/>
    <property type="molecule type" value="Genomic_DNA"/>
</dbReference>
<sequence>MENKIFFILILPFALIRANNCLIFDRPDWQAHQNPYNAAIDVHLIAEIEALRLSIIVNNDKSNGVSLVHVFQPS</sequence>
<accession>A0ABT3P7K2</accession>
<evidence type="ECO:0000313" key="1">
    <source>
        <dbReference type="EMBL" id="MCW8108725.1"/>
    </source>
</evidence>
<gene>
    <name evidence="1" type="ORF">OPS25_09475</name>
</gene>
<protein>
    <submittedName>
        <fullName evidence="1">Uncharacterized protein</fullName>
    </submittedName>
</protein>
<dbReference type="RefSeq" id="WP_265617470.1">
    <property type="nucleotide sequence ID" value="NZ_JAPFRD010000010.1"/>
</dbReference>
<keyword evidence="2" id="KW-1185">Reference proteome</keyword>
<evidence type="ECO:0000313" key="2">
    <source>
        <dbReference type="Proteomes" id="UP001142810"/>
    </source>
</evidence>
<reference evidence="1" key="1">
    <citation type="submission" date="2022-11" db="EMBL/GenBank/DDBJ databases">
        <title>Alteromonas sp. nov., isolated from sea water of the Qingdao.</title>
        <authorList>
            <person name="Wang Q."/>
        </authorList>
    </citation>
    <scope>NUCLEOTIDE SEQUENCE</scope>
    <source>
        <strain evidence="1">ASW11-7</strain>
    </source>
</reference>
<comment type="caution">
    <text evidence="1">The sequence shown here is derived from an EMBL/GenBank/DDBJ whole genome shotgun (WGS) entry which is preliminary data.</text>
</comment>
<dbReference type="Proteomes" id="UP001142810">
    <property type="component" value="Unassembled WGS sequence"/>
</dbReference>